<dbReference type="PATRIC" id="fig|1300348.6.peg.514"/>
<feature type="domain" description="Methylamine utilisation protein MauE" evidence="6">
    <location>
        <begin position="1"/>
        <end position="78"/>
    </location>
</feature>
<keyword evidence="2 5" id="KW-0812">Transmembrane</keyword>
<dbReference type="EMBL" id="LGBR01000001">
    <property type="protein sequence ID" value="KOY50956.1"/>
    <property type="molecule type" value="Genomic_DNA"/>
</dbReference>
<dbReference type="PANTHER" id="PTHR36974">
    <property type="entry name" value="MEMBRANE PROTEIN-RELATED"/>
    <property type="match status" value="1"/>
</dbReference>
<evidence type="ECO:0000313" key="10">
    <source>
        <dbReference type="Proteomes" id="UP000183071"/>
    </source>
</evidence>
<keyword evidence="4 5" id="KW-0472">Membrane</keyword>
<dbReference type="Proteomes" id="UP000037716">
    <property type="component" value="Unassembled WGS sequence"/>
</dbReference>
<feature type="transmembrane region" description="Helical" evidence="5">
    <location>
        <begin position="66"/>
        <end position="87"/>
    </location>
</feature>
<evidence type="ECO:0000256" key="2">
    <source>
        <dbReference type="ARBA" id="ARBA00022692"/>
    </source>
</evidence>
<comment type="caution">
    <text evidence="7">The sequence shown here is derived from an EMBL/GenBank/DDBJ whole genome shotgun (WGS) entry which is preliminary data.</text>
</comment>
<dbReference type="AlphaFoldDB" id="A0A0M9CEU4"/>
<reference evidence="7 9" key="1">
    <citation type="submission" date="2015-07" db="EMBL/GenBank/DDBJ databases">
        <title>Genome of Polaribacter dokdonenesis DSW-5, isolated from seawater off Dokdo in Korea.</title>
        <authorList>
            <person name="Yoon K."/>
            <person name="Song J.Y."/>
            <person name="Kim J.F."/>
        </authorList>
    </citation>
    <scope>NUCLEOTIDE SEQUENCE [LARGE SCALE GENOMIC DNA]</scope>
    <source>
        <strain evidence="7 9">DSW-5</strain>
    </source>
</reference>
<comment type="subcellular location">
    <subcellularLocation>
        <location evidence="1">Membrane</location>
        <topology evidence="1">Multi-pass membrane protein</topology>
    </subcellularLocation>
</comment>
<organism evidence="7 9">
    <name type="scientific">Polaribacter dokdonensis DSW-5</name>
    <dbReference type="NCBI Taxonomy" id="1300348"/>
    <lineage>
        <taxon>Bacteria</taxon>
        <taxon>Pseudomonadati</taxon>
        <taxon>Bacteroidota</taxon>
        <taxon>Flavobacteriia</taxon>
        <taxon>Flavobacteriales</taxon>
        <taxon>Flavobacteriaceae</taxon>
    </lineage>
</organism>
<dbReference type="Proteomes" id="UP000183071">
    <property type="component" value="Unassembled WGS sequence"/>
</dbReference>
<evidence type="ECO:0000256" key="5">
    <source>
        <dbReference type="SAM" id="Phobius"/>
    </source>
</evidence>
<evidence type="ECO:0000256" key="4">
    <source>
        <dbReference type="ARBA" id="ARBA00023136"/>
    </source>
</evidence>
<keyword evidence="3 5" id="KW-1133">Transmembrane helix</keyword>
<name>A0A0M9CEU4_9FLAO</name>
<accession>A0A0M9CEU4</accession>
<gene>
    <name evidence="7" type="ORF">I602_516</name>
    <name evidence="8" type="ORF">SAMN05444353_1268</name>
</gene>
<dbReference type="EMBL" id="FNUE01000001">
    <property type="protein sequence ID" value="SEE22008.1"/>
    <property type="molecule type" value="Genomic_DNA"/>
</dbReference>
<sequence>MDIVIIVLKIIFGGFFSYAGIMHIIKPNIFKHFIPDIFPKKLVNYIFGLIELVLGLGVFFPQTQKFAALGIIFLLIFLLPIHIWDVTKKRPAIGSKTIAIVRIPFQFVLIYGAYLIYINA</sequence>
<evidence type="ECO:0000313" key="8">
    <source>
        <dbReference type="EMBL" id="SEE22008.1"/>
    </source>
</evidence>
<dbReference type="RefSeq" id="WP_053973193.1">
    <property type="nucleotide sequence ID" value="NZ_FNUE01000001.1"/>
</dbReference>
<feature type="transmembrane region" description="Helical" evidence="5">
    <location>
        <begin position="42"/>
        <end position="60"/>
    </location>
</feature>
<evidence type="ECO:0000313" key="9">
    <source>
        <dbReference type="Proteomes" id="UP000037716"/>
    </source>
</evidence>
<dbReference type="PANTHER" id="PTHR36974:SF1">
    <property type="entry name" value="DOXX FAMILY MEMBRANE PROTEIN"/>
    <property type="match status" value="1"/>
</dbReference>
<evidence type="ECO:0000259" key="6">
    <source>
        <dbReference type="Pfam" id="PF07291"/>
    </source>
</evidence>
<feature type="transmembrane region" description="Helical" evidence="5">
    <location>
        <begin position="6"/>
        <end position="30"/>
    </location>
</feature>
<evidence type="ECO:0000256" key="1">
    <source>
        <dbReference type="ARBA" id="ARBA00004141"/>
    </source>
</evidence>
<feature type="transmembrane region" description="Helical" evidence="5">
    <location>
        <begin position="99"/>
        <end position="118"/>
    </location>
</feature>
<proteinExistence type="predicted"/>
<dbReference type="InterPro" id="IPR009908">
    <property type="entry name" value="Methylamine_util_MauE"/>
</dbReference>
<dbReference type="OrthoDB" id="327939at2"/>
<dbReference type="GO" id="GO:0016020">
    <property type="term" value="C:membrane"/>
    <property type="evidence" value="ECO:0007669"/>
    <property type="project" value="UniProtKB-SubCell"/>
</dbReference>
<dbReference type="Pfam" id="PF07291">
    <property type="entry name" value="MauE"/>
    <property type="match status" value="1"/>
</dbReference>
<reference evidence="8 10" key="2">
    <citation type="submission" date="2016-10" db="EMBL/GenBank/DDBJ databases">
        <authorList>
            <person name="Varghese N."/>
            <person name="Submissions S."/>
        </authorList>
    </citation>
    <scope>NUCLEOTIDE SEQUENCE [LARGE SCALE GENOMIC DNA]</scope>
    <source>
        <strain evidence="8 10">DSW-5</strain>
    </source>
</reference>
<dbReference type="STRING" id="1300348.I602_516"/>
<keyword evidence="10" id="KW-1185">Reference proteome</keyword>
<dbReference type="GO" id="GO:0030416">
    <property type="term" value="P:methylamine metabolic process"/>
    <property type="evidence" value="ECO:0007669"/>
    <property type="project" value="InterPro"/>
</dbReference>
<evidence type="ECO:0000256" key="3">
    <source>
        <dbReference type="ARBA" id="ARBA00022989"/>
    </source>
</evidence>
<evidence type="ECO:0000313" key="7">
    <source>
        <dbReference type="EMBL" id="KOY50956.1"/>
    </source>
</evidence>
<protein>
    <submittedName>
        <fullName evidence="8">Uncharacterized membrane protein</fullName>
    </submittedName>
</protein>